<dbReference type="PANTHER" id="PTHR30595">
    <property type="entry name" value="GLPR-RELATED TRANSCRIPTIONAL REPRESSOR"/>
    <property type="match status" value="1"/>
</dbReference>
<reference evidence="3 4" key="1">
    <citation type="journal article" date="2015" name="Int. J. Syst. Evol. Microbiol.">
        <title>Revisiting Corynebacterium glyciniphilum (ex Kubota et al., 1972) sp. nov., nom. rev., isolated from putrefied banana.</title>
        <authorList>
            <person name="Al-Dilaimi A."/>
            <person name="Bednarz H."/>
            <person name="Lomker A."/>
            <person name="Niehaus K."/>
            <person name="Kalinowski J."/>
            <person name="Ruckert C."/>
        </authorList>
    </citation>
    <scope>NUCLEOTIDE SEQUENCE [LARGE SCALE GENOMIC DNA]</scope>
    <source>
        <strain evidence="3">AJ 3170</strain>
    </source>
</reference>
<dbReference type="InterPro" id="IPR036388">
    <property type="entry name" value="WH-like_DNA-bd_sf"/>
</dbReference>
<keyword evidence="4" id="KW-1185">Reference proteome</keyword>
<dbReference type="Gene3D" id="3.30.950.30">
    <property type="entry name" value="Schlafen, AAA domain"/>
    <property type="match status" value="1"/>
</dbReference>
<dbReference type="Pfam" id="PF13749">
    <property type="entry name" value="HATPase_c_4"/>
    <property type="match status" value="1"/>
</dbReference>
<name>X5EFP0_9CORY</name>
<dbReference type="InterPro" id="IPR038475">
    <property type="entry name" value="RecG_C_sf"/>
</dbReference>
<sequence>MTPPVWTCNTVVSTPEDQWFDRKSFRTQGKDLAKTIIAFANSDGGTVALGIHSGQLEGLPSADQLNQFRQVGVEQVNPTVRYDLSVLDCRDEDGNPAQVCLIDVPASEQVHESAGGTCYLRVGDQSMKLNFDDQLELRYSKGERQFDSQPVRGAEDLGLAPLNTQNAEAYAGTIGARDAISALRGRHLLTRRDEVTVAAELLFGTDPQEFFPNALIRVLQYEGPRRETGRRQNIVEDIRIEGTLPSMIEEAAATVRRLFPRRRRLDDTGTFTWQATLPEDAWLEGLVNAVLHRSYSLTGDHIRVELYPDRIEITSPGRFPGLADPRTPLTIARFARNPLIARVAIDLGVGQELGEGIRRIYDEMRAGGFTDPEYRQTSGTVTLILRAEHAVDARTMDRLPRYADDVLVTLREARAPLGTGEIVDIMDVNRPAVQRALKALREEGLVTWSGQSPRDPRAVWSLPDTTLTP</sequence>
<dbReference type="InterPro" id="IPR011991">
    <property type="entry name" value="ArsR-like_HTH"/>
</dbReference>
<dbReference type="CDD" id="cd00090">
    <property type="entry name" value="HTH_ARSR"/>
    <property type="match status" value="1"/>
</dbReference>
<protein>
    <submittedName>
        <fullName evidence="3">Putative transcriptional regulator, IclR-family</fullName>
    </submittedName>
</protein>
<gene>
    <name evidence="3" type="ORF">CGLY_14875</name>
</gene>
<dbReference type="InterPro" id="IPR038461">
    <property type="entry name" value="Schlafen_AlbA_2_dom_sf"/>
</dbReference>
<dbReference type="Proteomes" id="UP000023703">
    <property type="component" value="Chromosome"/>
</dbReference>
<dbReference type="InterPro" id="IPR036390">
    <property type="entry name" value="WH_DNA-bd_sf"/>
</dbReference>
<dbReference type="Pfam" id="PF01022">
    <property type="entry name" value="HTH_5"/>
    <property type="match status" value="1"/>
</dbReference>
<dbReference type="HOGENOM" id="CLU_024970_3_1_11"/>
<accession>X5EFP0</accession>
<proteinExistence type="predicted"/>
<organism evidence="3 4">
    <name type="scientific">Corynebacterium glyciniphilum AJ 3170</name>
    <dbReference type="NCBI Taxonomy" id="1404245"/>
    <lineage>
        <taxon>Bacteria</taxon>
        <taxon>Bacillati</taxon>
        <taxon>Actinomycetota</taxon>
        <taxon>Actinomycetes</taxon>
        <taxon>Mycobacteriales</taxon>
        <taxon>Corynebacteriaceae</taxon>
        <taxon>Corynebacterium</taxon>
    </lineage>
</organism>
<dbReference type="Gene3D" id="3.30.565.60">
    <property type="match status" value="1"/>
</dbReference>
<dbReference type="PANTHER" id="PTHR30595:SF6">
    <property type="entry name" value="SCHLAFEN ALBA-2 DOMAIN-CONTAINING PROTEIN"/>
    <property type="match status" value="1"/>
</dbReference>
<dbReference type="OrthoDB" id="9805115at2"/>
<dbReference type="EMBL" id="CP006842">
    <property type="protein sequence ID" value="AHW65411.1"/>
    <property type="molecule type" value="Genomic_DNA"/>
</dbReference>
<evidence type="ECO:0000259" key="2">
    <source>
        <dbReference type="Pfam" id="PF04326"/>
    </source>
</evidence>
<evidence type="ECO:0000259" key="1">
    <source>
        <dbReference type="Pfam" id="PF01022"/>
    </source>
</evidence>
<dbReference type="GO" id="GO:0003700">
    <property type="term" value="F:DNA-binding transcription factor activity"/>
    <property type="evidence" value="ECO:0007669"/>
    <property type="project" value="InterPro"/>
</dbReference>
<dbReference type="InterPro" id="IPR007421">
    <property type="entry name" value="Schlafen_AlbA_2_dom"/>
</dbReference>
<dbReference type="AlphaFoldDB" id="X5EFP0"/>
<dbReference type="Gene3D" id="1.10.10.10">
    <property type="entry name" value="Winged helix-like DNA-binding domain superfamily/Winged helix DNA-binding domain"/>
    <property type="match status" value="1"/>
</dbReference>
<dbReference type="eggNOG" id="COG2865">
    <property type="taxonomic scope" value="Bacteria"/>
</dbReference>
<feature type="domain" description="HTH arsR-type" evidence="1">
    <location>
        <begin position="409"/>
        <end position="447"/>
    </location>
</feature>
<evidence type="ECO:0000313" key="4">
    <source>
        <dbReference type="Proteomes" id="UP000023703"/>
    </source>
</evidence>
<dbReference type="SUPFAM" id="SSF46785">
    <property type="entry name" value="Winged helix' DNA-binding domain"/>
    <property type="match status" value="1"/>
</dbReference>
<dbReference type="RefSeq" id="WP_038550426.1">
    <property type="nucleotide sequence ID" value="NZ_CP006842.1"/>
</dbReference>
<dbReference type="Pfam" id="PF04326">
    <property type="entry name" value="SLFN_AlbA_2"/>
    <property type="match status" value="1"/>
</dbReference>
<dbReference type="InterPro" id="IPR001845">
    <property type="entry name" value="HTH_ArsR_DNA-bd_dom"/>
</dbReference>
<dbReference type="STRING" id="1404245.CGLY_14875"/>
<dbReference type="KEGG" id="cgy:CGLY_14875"/>
<feature type="domain" description="Schlafen AlbA-2" evidence="2">
    <location>
        <begin position="16"/>
        <end position="130"/>
    </location>
</feature>
<evidence type="ECO:0000313" key="3">
    <source>
        <dbReference type="EMBL" id="AHW65411.1"/>
    </source>
</evidence>